<dbReference type="SMART" id="SM00382">
    <property type="entry name" value="AAA"/>
    <property type="match status" value="2"/>
</dbReference>
<evidence type="ECO:0000256" key="8">
    <source>
        <dbReference type="ARBA" id="ARBA00023136"/>
    </source>
</evidence>
<dbReference type="PANTHER" id="PTHR19229:SF250">
    <property type="entry name" value="ABC TRANSPORTER DOMAIN-CONTAINING PROTEIN-RELATED"/>
    <property type="match status" value="1"/>
</dbReference>
<keyword evidence="5" id="KW-0547">Nucleotide-binding</keyword>
<keyword evidence="7 9" id="KW-1133">Transmembrane helix</keyword>
<name>A0A507FLL3_9FUNG</name>
<evidence type="ECO:0000313" key="12">
    <source>
        <dbReference type="Proteomes" id="UP000320333"/>
    </source>
</evidence>
<dbReference type="InterPro" id="IPR003593">
    <property type="entry name" value="AAA+_ATPase"/>
</dbReference>
<keyword evidence="8 9" id="KW-0472">Membrane</keyword>
<feature type="transmembrane region" description="Helical" evidence="9">
    <location>
        <begin position="1087"/>
        <end position="1107"/>
    </location>
</feature>
<feature type="domain" description="ABC transporter" evidence="10">
    <location>
        <begin position="477"/>
        <end position="712"/>
    </location>
</feature>
<evidence type="ECO:0000256" key="3">
    <source>
        <dbReference type="ARBA" id="ARBA00022448"/>
    </source>
</evidence>
<feature type="domain" description="ABC transporter" evidence="10">
    <location>
        <begin position="1285"/>
        <end position="1514"/>
    </location>
</feature>
<keyword evidence="3" id="KW-0813">Transport</keyword>
<accession>A0A507FLL3</accession>
<feature type="transmembrane region" description="Helical" evidence="9">
    <location>
        <begin position="270"/>
        <end position="292"/>
    </location>
</feature>
<protein>
    <recommendedName>
        <fullName evidence="10">ABC transporter domain-containing protein</fullName>
    </recommendedName>
</protein>
<evidence type="ECO:0000256" key="2">
    <source>
        <dbReference type="ARBA" id="ARBA00008869"/>
    </source>
</evidence>
<keyword evidence="12" id="KW-1185">Reference proteome</keyword>
<evidence type="ECO:0000256" key="4">
    <source>
        <dbReference type="ARBA" id="ARBA00022692"/>
    </source>
</evidence>
<dbReference type="CDD" id="cd03263">
    <property type="entry name" value="ABC_subfamily_A"/>
    <property type="match status" value="2"/>
</dbReference>
<evidence type="ECO:0000256" key="6">
    <source>
        <dbReference type="ARBA" id="ARBA00022840"/>
    </source>
</evidence>
<dbReference type="PROSITE" id="PS50893">
    <property type="entry name" value="ABC_TRANSPORTER_2"/>
    <property type="match status" value="2"/>
</dbReference>
<dbReference type="InterPro" id="IPR026082">
    <property type="entry name" value="ABCA"/>
</dbReference>
<dbReference type="GO" id="GO:0140359">
    <property type="term" value="F:ABC-type transporter activity"/>
    <property type="evidence" value="ECO:0007669"/>
    <property type="project" value="InterPro"/>
</dbReference>
<dbReference type="InterPro" id="IPR027417">
    <property type="entry name" value="P-loop_NTPase"/>
</dbReference>
<proteinExistence type="inferred from homology"/>
<dbReference type="OrthoDB" id="2109100at2759"/>
<feature type="transmembrane region" description="Helical" evidence="9">
    <location>
        <begin position="332"/>
        <end position="351"/>
    </location>
</feature>
<dbReference type="InterPro" id="IPR017871">
    <property type="entry name" value="ABC_transporter-like_CS"/>
</dbReference>
<evidence type="ECO:0000256" key="9">
    <source>
        <dbReference type="SAM" id="Phobius"/>
    </source>
</evidence>
<keyword evidence="6" id="KW-0067">ATP-binding</keyword>
<dbReference type="SUPFAM" id="SSF52540">
    <property type="entry name" value="P-loop containing nucleoside triphosphate hydrolases"/>
    <property type="match status" value="2"/>
</dbReference>
<dbReference type="STRING" id="246404.A0A507FLL3"/>
<feature type="transmembrane region" description="Helical" evidence="9">
    <location>
        <begin position="304"/>
        <end position="326"/>
    </location>
</feature>
<comment type="similarity">
    <text evidence="2">Belongs to the ABC transporter superfamily. ABCA family.</text>
</comment>
<gene>
    <name evidence="11" type="ORF">CcCBS67573_g02394</name>
</gene>
<evidence type="ECO:0000313" key="11">
    <source>
        <dbReference type="EMBL" id="TPX76318.1"/>
    </source>
</evidence>
<dbReference type="Pfam" id="PF12698">
    <property type="entry name" value="ABC2_membrane_3"/>
    <property type="match status" value="2"/>
</dbReference>
<dbReference type="EMBL" id="QEAP01000050">
    <property type="protein sequence ID" value="TPX76318.1"/>
    <property type="molecule type" value="Genomic_DNA"/>
</dbReference>
<dbReference type="GO" id="GO:0016887">
    <property type="term" value="F:ATP hydrolysis activity"/>
    <property type="evidence" value="ECO:0007669"/>
    <property type="project" value="InterPro"/>
</dbReference>
<dbReference type="Gene3D" id="3.40.50.300">
    <property type="entry name" value="P-loop containing nucleotide triphosphate hydrolases"/>
    <property type="match status" value="2"/>
</dbReference>
<feature type="transmembrane region" description="Helical" evidence="9">
    <location>
        <begin position="397"/>
        <end position="420"/>
    </location>
</feature>
<feature type="transmembrane region" description="Helical" evidence="9">
    <location>
        <begin position="1154"/>
        <end position="1178"/>
    </location>
</feature>
<reference evidence="11 12" key="1">
    <citation type="journal article" date="2019" name="Sci. Rep.">
        <title>Comparative genomics of chytrid fungi reveal insights into the obligate biotrophic and pathogenic lifestyle of Synchytrium endobioticum.</title>
        <authorList>
            <person name="van de Vossenberg B.T.L.H."/>
            <person name="Warris S."/>
            <person name="Nguyen H.D.T."/>
            <person name="van Gent-Pelzer M.P.E."/>
            <person name="Joly D.L."/>
            <person name="van de Geest H.C."/>
            <person name="Bonants P.J.M."/>
            <person name="Smith D.S."/>
            <person name="Levesque C.A."/>
            <person name="van der Lee T.A.J."/>
        </authorList>
    </citation>
    <scope>NUCLEOTIDE SEQUENCE [LARGE SCALE GENOMIC DNA]</scope>
    <source>
        <strain evidence="11 12">CBS 675.73</strain>
    </source>
</reference>
<evidence type="ECO:0000256" key="7">
    <source>
        <dbReference type="ARBA" id="ARBA00022989"/>
    </source>
</evidence>
<dbReference type="Pfam" id="PF00005">
    <property type="entry name" value="ABC_tran"/>
    <property type="match status" value="2"/>
</dbReference>
<dbReference type="PROSITE" id="PS00211">
    <property type="entry name" value="ABC_TRANSPORTER_1"/>
    <property type="match status" value="1"/>
</dbReference>
<feature type="transmembrane region" description="Helical" evidence="9">
    <location>
        <begin position="1052"/>
        <end position="1075"/>
    </location>
</feature>
<dbReference type="GO" id="GO:0016020">
    <property type="term" value="C:membrane"/>
    <property type="evidence" value="ECO:0007669"/>
    <property type="project" value="UniProtKB-SubCell"/>
</dbReference>
<comment type="subcellular location">
    <subcellularLocation>
        <location evidence="1">Membrane</location>
        <topology evidence="1">Multi-pass membrane protein</topology>
    </subcellularLocation>
</comment>
<dbReference type="GO" id="GO:0005319">
    <property type="term" value="F:lipid transporter activity"/>
    <property type="evidence" value="ECO:0007669"/>
    <property type="project" value="TreeGrafter"/>
</dbReference>
<dbReference type="InterPro" id="IPR003439">
    <property type="entry name" value="ABC_transporter-like_ATP-bd"/>
</dbReference>
<evidence type="ECO:0000256" key="5">
    <source>
        <dbReference type="ARBA" id="ARBA00022741"/>
    </source>
</evidence>
<dbReference type="PANTHER" id="PTHR19229">
    <property type="entry name" value="ATP-BINDING CASSETTE TRANSPORTER SUBFAMILY A ABCA"/>
    <property type="match status" value="1"/>
</dbReference>
<feature type="transmembrane region" description="Helical" evidence="9">
    <location>
        <begin position="1119"/>
        <end position="1142"/>
    </location>
</feature>
<comment type="caution">
    <text evidence="11">The sequence shown here is derived from an EMBL/GenBank/DDBJ whole genome shotgun (WGS) entry which is preliminary data.</text>
</comment>
<dbReference type="GO" id="GO:0005524">
    <property type="term" value="F:ATP binding"/>
    <property type="evidence" value="ECO:0007669"/>
    <property type="project" value="UniProtKB-KW"/>
</dbReference>
<evidence type="ECO:0000259" key="10">
    <source>
        <dbReference type="PROSITE" id="PS50893"/>
    </source>
</evidence>
<dbReference type="InterPro" id="IPR013525">
    <property type="entry name" value="ABC2_TM"/>
</dbReference>
<keyword evidence="4 9" id="KW-0812">Transmembrane</keyword>
<dbReference type="FunFam" id="3.40.50.300:FF:000335">
    <property type="entry name" value="ATP binding cassette subfamily A member 5"/>
    <property type="match status" value="1"/>
</dbReference>
<feature type="transmembrane region" description="Helical" evidence="9">
    <location>
        <begin position="358"/>
        <end position="377"/>
    </location>
</feature>
<evidence type="ECO:0000256" key="1">
    <source>
        <dbReference type="ARBA" id="ARBA00004141"/>
    </source>
</evidence>
<sequence>MSAIPALLLKNLRIKRRRFFPELWTSTLVPFLVTFLVAQFVVQGGFSATHKSQDDVYDPTNLGLYFPAGLPYGKLVVADLSLRKVSLDAFIGNLRFPTGVKAADAVVKLSSKKEIVDYCAASKNACVGAVVFTDSPSVGDSSSNASQWKYTLMVDTDEVAKKRDRDEGAPTTDRVLPYLQKAVDRAIMLTYPSITGAEINDQKSSIRTFSSQSVKIAQLQSLIRTWGSAMYLTLFGGIIYNYLQGTALEKESRLKESMLMMGLTNVEYTASWFLTSFIQCFAAWVGFAAVFRAIALTDVPYAQLVGFSLLTGFSALCFAHVLSAFLSNARTGPGIGLVIVLVIVVAFTVILNKISFGVLGLSVLAFFLAPAAWWVGLTGMAQSMLPSNLVEDKVAGISFTSACILTAAQCVFYICLGWYLSEVVPQPWGSPRSPFFLFQLSYWRPKSSTLRNGYVSMENQDLISEPLPRGASEDIGISFRNLTKTFKHPITGAVQTAVGNFTMDIQKGSVLGLLGRNGAGKTTIISMLTGLLPCTSGDAIVEGASILTGGARKRGVLGVCPQLDTIFPTLTVFETLQLFARIKRVPLRELSNQINSILESTGLTEKRNELAANLSGGQKRRMLVAVAFIGDSRIVILDEMSSGVDPVSRRALWEVVNKNKAGRTIILTTHFLDEAEALSDRIAIIADGKLKCVGSSMFLKSKFGAGYNLNIMLKNTIVNQQILDKITSTVQKHAPDAEVVSSAGSEIQFHLSEEHASQFSSLIKQLEMLPQIETFGLSVTTLDEVFMRANLHDDLSSLGSPSAVTAAPKSVENIQLRAGSSIGRPSFFSQTAIMVQKTAKAAMRDRFVFGCRILLPILAAVLSAYIMREDNSFETCSFVKADESPQLVSLFSRGLYVYPQSLVDPVSSLLDGKAKVTGLADIGAREAFINMFKSGIIPPLLSAESPLSTTVILSSVAGDDQLAVALQSVATNLFLQTKLQRGPGLLVNASIEYLPGPPTIDWNFQPLDQVYMLLAMLMFCLPGLLGSKSLIAERVSGAKYQQYVSGLRIPSYWFGQAIFDGLLVLVVCLVCTSVFFIAKTPNMTGNFVWLFASFTAYGWASLSMGYIRSFSAVTVSSSLTSILAFYFAVGFYIYFTFLVQAVILPNQLPSGSSIVTIVGIVMTVLCPPVGLFWSHFIYTNALNFRCSSIAEVTQLLSISQDIWKPITAMFGQSVLFFVITLLLDVFDKNPGGNVRQTLKRRGCFRFRSKKNAPKEFTAIAREYHDEDVIKEARTLKVPVVGDGALVLQHVNKKYGTNEAVKKLSLTVEKGTCFALLGSNGCGKSSTFDIICGKKKPTAGSAFVNGYNVLTHIHSVHQHMGYCPQFDALQENLSVKETITLYGQIKGIPRSQLPSIVENLMACLDLTPHQDKYIMHLSGGNKRKTSAAVALIGTPPVILLDEPSTGMDALSKRRMWDVITSLRENHAVVLTTHSMEEAESVSNRMAIMSHGQLRCIGTMHHLRKKFASDYEIDLVLVDSRTDVRNLGLAVKEVAVSPIDLCKVRLKVENIVHARGSNLAELFDQCEALKRGGWIVEYRISPASLEQIFMDVIKEAELSREMSSFIPS</sequence>
<organism evidence="11 12">
    <name type="scientific">Chytriomyces confervae</name>
    <dbReference type="NCBI Taxonomy" id="246404"/>
    <lineage>
        <taxon>Eukaryota</taxon>
        <taxon>Fungi</taxon>
        <taxon>Fungi incertae sedis</taxon>
        <taxon>Chytridiomycota</taxon>
        <taxon>Chytridiomycota incertae sedis</taxon>
        <taxon>Chytridiomycetes</taxon>
        <taxon>Chytridiales</taxon>
        <taxon>Chytriomycetaceae</taxon>
        <taxon>Chytriomyces</taxon>
    </lineage>
</organism>
<feature type="transmembrane region" description="Helical" evidence="9">
    <location>
        <begin position="23"/>
        <end position="42"/>
    </location>
</feature>
<dbReference type="FunFam" id="3.40.50.300:FF:000933">
    <property type="entry name" value="ABC transporter A family member 7"/>
    <property type="match status" value="1"/>
</dbReference>
<dbReference type="Proteomes" id="UP000320333">
    <property type="component" value="Unassembled WGS sequence"/>
</dbReference>
<feature type="transmembrane region" description="Helical" evidence="9">
    <location>
        <begin position="222"/>
        <end position="243"/>
    </location>
</feature>